<organism evidence="3 4">
    <name type="scientific">Dokdonella koreensis DS-123</name>
    <dbReference type="NCBI Taxonomy" id="1300342"/>
    <lineage>
        <taxon>Bacteria</taxon>
        <taxon>Pseudomonadati</taxon>
        <taxon>Pseudomonadota</taxon>
        <taxon>Gammaproteobacteria</taxon>
        <taxon>Lysobacterales</taxon>
        <taxon>Rhodanobacteraceae</taxon>
        <taxon>Dokdonella</taxon>
    </lineage>
</organism>
<feature type="region of interest" description="Disordered" evidence="1">
    <location>
        <begin position="253"/>
        <end position="275"/>
    </location>
</feature>
<reference evidence="3 4" key="1">
    <citation type="submission" date="2016-04" db="EMBL/GenBank/DDBJ databases">
        <title>Complete genome sequence of Dokdonella koreensis DS-123T.</title>
        <authorList>
            <person name="Kim J.F."/>
            <person name="Lee H."/>
            <person name="Kwak M.-J."/>
        </authorList>
    </citation>
    <scope>NUCLEOTIDE SEQUENCE [LARGE SCALE GENOMIC DNA]</scope>
    <source>
        <strain evidence="3 4">DS-123</strain>
    </source>
</reference>
<keyword evidence="4" id="KW-1185">Reference proteome</keyword>
<feature type="region of interest" description="Disordered" evidence="1">
    <location>
        <begin position="1"/>
        <end position="23"/>
    </location>
</feature>
<dbReference type="Proteomes" id="UP000076830">
    <property type="component" value="Chromosome"/>
</dbReference>
<dbReference type="EMBL" id="CP015249">
    <property type="protein sequence ID" value="ANB19587.1"/>
    <property type="molecule type" value="Genomic_DNA"/>
</dbReference>
<dbReference type="KEGG" id="dko:I596_3599"/>
<evidence type="ECO:0000313" key="3">
    <source>
        <dbReference type="EMBL" id="ANB19587.1"/>
    </source>
</evidence>
<dbReference type="RefSeq" id="WP_067650620.1">
    <property type="nucleotide sequence ID" value="NZ_CP015249.1"/>
</dbReference>
<evidence type="ECO:0000256" key="2">
    <source>
        <dbReference type="SAM" id="SignalP"/>
    </source>
</evidence>
<evidence type="ECO:0000313" key="4">
    <source>
        <dbReference type="Proteomes" id="UP000076830"/>
    </source>
</evidence>
<keyword evidence="2" id="KW-0732">Signal</keyword>
<protein>
    <submittedName>
        <fullName evidence="3">Uncharacterized protein</fullName>
    </submittedName>
</protein>
<proteinExistence type="predicted"/>
<accession>A0A160DXW4</accession>
<gene>
    <name evidence="3" type="ORF">I596_3599</name>
</gene>
<dbReference type="AlphaFoldDB" id="A0A160DXW4"/>
<name>A0A160DXW4_9GAMM</name>
<feature type="signal peptide" evidence="2">
    <location>
        <begin position="1"/>
        <end position="47"/>
    </location>
</feature>
<evidence type="ECO:0000256" key="1">
    <source>
        <dbReference type="SAM" id="MobiDB-lite"/>
    </source>
</evidence>
<feature type="chain" id="PRO_5007813248" evidence="2">
    <location>
        <begin position="48"/>
        <end position="275"/>
    </location>
</feature>
<sequence length="275" mass="29603">MMMACSFASTRYPGTTRRRPVRSGRRQGVALALLVATLCGSGTAATAAQPAVPERWTLGIPLGGVPLMAATECPRSLFRDAFERGTLAQPGGAGSPMAYVTRAGYTIKIDHHTITVTDPFGFNTVEHWGDPHENLNGKHIKDWGGEPEWDGSRRSVLLDGGAKLTMHAVGPQGLVLETAIYDGDRNLRFANTTNTVVHHGQDAADTAARDAAEYDGETASFATDPLTVIAIYRNVYNEDPAFQRVEGERMLGSTGGCANPNQVNDYYDDPRLGHT</sequence>